<reference evidence="4 5" key="1">
    <citation type="submission" date="2019-02" db="EMBL/GenBank/DDBJ databases">
        <title>Deep-cultivation of Planctomycetes and their phenomic and genomic characterization uncovers novel biology.</title>
        <authorList>
            <person name="Wiegand S."/>
            <person name="Jogler M."/>
            <person name="Boedeker C."/>
            <person name="Pinto D."/>
            <person name="Vollmers J."/>
            <person name="Rivas-Marin E."/>
            <person name="Kohn T."/>
            <person name="Peeters S.H."/>
            <person name="Heuer A."/>
            <person name="Rast P."/>
            <person name="Oberbeckmann S."/>
            <person name="Bunk B."/>
            <person name="Jeske O."/>
            <person name="Meyerdierks A."/>
            <person name="Storesund J.E."/>
            <person name="Kallscheuer N."/>
            <person name="Luecker S."/>
            <person name="Lage O.M."/>
            <person name="Pohl T."/>
            <person name="Merkel B.J."/>
            <person name="Hornburger P."/>
            <person name="Mueller R.-W."/>
            <person name="Bruemmer F."/>
            <person name="Labrenz M."/>
            <person name="Spormann A.M."/>
            <person name="Op den Camp H."/>
            <person name="Overmann J."/>
            <person name="Amann R."/>
            <person name="Jetten M.S.M."/>
            <person name="Mascher T."/>
            <person name="Medema M.H."/>
            <person name="Devos D.P."/>
            <person name="Kaster A.-K."/>
            <person name="Ovreas L."/>
            <person name="Rohde M."/>
            <person name="Galperin M.Y."/>
            <person name="Jogler C."/>
        </authorList>
    </citation>
    <scope>NUCLEOTIDE SEQUENCE [LARGE SCALE GENOMIC DNA]</scope>
    <source>
        <strain evidence="4 5">Pan216</strain>
    </source>
</reference>
<evidence type="ECO:0000259" key="3">
    <source>
        <dbReference type="PROSITE" id="PS50801"/>
    </source>
</evidence>
<dbReference type="InterPro" id="IPR036513">
    <property type="entry name" value="STAS_dom_sf"/>
</dbReference>
<dbReference type="PANTHER" id="PTHR33495">
    <property type="entry name" value="ANTI-SIGMA FACTOR ANTAGONIST TM_1081-RELATED-RELATED"/>
    <property type="match status" value="1"/>
</dbReference>
<accession>A0A518AY91</accession>
<dbReference type="Gene3D" id="3.30.750.24">
    <property type="entry name" value="STAS domain"/>
    <property type="match status" value="1"/>
</dbReference>
<dbReference type="Proteomes" id="UP000317093">
    <property type="component" value="Chromosome"/>
</dbReference>
<dbReference type="PROSITE" id="PS50801">
    <property type="entry name" value="STAS"/>
    <property type="match status" value="1"/>
</dbReference>
<dbReference type="GO" id="GO:0043856">
    <property type="term" value="F:anti-sigma factor antagonist activity"/>
    <property type="evidence" value="ECO:0007669"/>
    <property type="project" value="InterPro"/>
</dbReference>
<evidence type="ECO:0000256" key="1">
    <source>
        <dbReference type="ARBA" id="ARBA00009013"/>
    </source>
</evidence>
<evidence type="ECO:0000313" key="5">
    <source>
        <dbReference type="Proteomes" id="UP000317093"/>
    </source>
</evidence>
<dbReference type="NCBIfam" id="TIGR00377">
    <property type="entry name" value="ant_ant_sig"/>
    <property type="match status" value="1"/>
</dbReference>
<dbReference type="OrthoDB" id="275292at2"/>
<dbReference type="RefSeq" id="WP_145254371.1">
    <property type="nucleotide sequence ID" value="NZ_CP036279.1"/>
</dbReference>
<dbReference type="InterPro" id="IPR003658">
    <property type="entry name" value="Anti-sigma_ant"/>
</dbReference>
<proteinExistence type="inferred from homology"/>
<name>A0A518AY91_9BACT</name>
<comment type="similarity">
    <text evidence="1 2">Belongs to the anti-sigma-factor antagonist family.</text>
</comment>
<dbReference type="Pfam" id="PF01740">
    <property type="entry name" value="STAS"/>
    <property type="match status" value="1"/>
</dbReference>
<evidence type="ECO:0000313" key="4">
    <source>
        <dbReference type="EMBL" id="QDU59693.1"/>
    </source>
</evidence>
<dbReference type="KEGG" id="knv:Pan216_05250"/>
<gene>
    <name evidence="4" type="primary">rsfB</name>
    <name evidence="4" type="ORF">Pan216_05250</name>
</gene>
<dbReference type="SUPFAM" id="SSF52091">
    <property type="entry name" value="SpoIIaa-like"/>
    <property type="match status" value="1"/>
</dbReference>
<dbReference type="InterPro" id="IPR002645">
    <property type="entry name" value="STAS_dom"/>
</dbReference>
<dbReference type="AlphaFoldDB" id="A0A518AY91"/>
<feature type="domain" description="STAS" evidence="3">
    <location>
        <begin position="3"/>
        <end position="116"/>
    </location>
</feature>
<protein>
    <recommendedName>
        <fullName evidence="2">Anti-sigma factor antagonist</fullName>
    </recommendedName>
</protein>
<sequence length="119" mass="13360">MSDAFRIERHGDVAVVVPSSEVESLQWELIEEAADLVVAPISQMEVPMVVIDLSEVEFFGSVFLSLLLRTWKSVYQQGGTMVLCGVSQRARELLKLTALDTLWAIYETREEAMQVLQAD</sequence>
<organism evidence="4 5">
    <name type="scientific">Kolteria novifilia</name>
    <dbReference type="NCBI Taxonomy" id="2527975"/>
    <lineage>
        <taxon>Bacteria</taxon>
        <taxon>Pseudomonadati</taxon>
        <taxon>Planctomycetota</taxon>
        <taxon>Planctomycetia</taxon>
        <taxon>Kolteriales</taxon>
        <taxon>Kolteriaceae</taxon>
        <taxon>Kolteria</taxon>
    </lineage>
</organism>
<dbReference type="CDD" id="cd07043">
    <property type="entry name" value="STAS_anti-anti-sigma_factors"/>
    <property type="match status" value="1"/>
</dbReference>
<dbReference type="EMBL" id="CP036279">
    <property type="protein sequence ID" value="QDU59693.1"/>
    <property type="molecule type" value="Genomic_DNA"/>
</dbReference>
<keyword evidence="5" id="KW-1185">Reference proteome</keyword>
<evidence type="ECO:0000256" key="2">
    <source>
        <dbReference type="RuleBase" id="RU003749"/>
    </source>
</evidence>